<dbReference type="AlphaFoldDB" id="A0A803P2T6"/>
<accession>A0A803P2T6</accession>
<protein>
    <submittedName>
        <fullName evidence="1">Uncharacterized protein</fullName>
    </submittedName>
</protein>
<dbReference type="Gramene" id="evm.model.02.828">
    <property type="protein sequence ID" value="cds.evm.model.02.828"/>
    <property type="gene ID" value="evm.TU.02.828"/>
</dbReference>
<reference evidence="1" key="1">
    <citation type="submission" date="2018-11" db="EMBL/GenBank/DDBJ databases">
        <authorList>
            <person name="Grassa J C."/>
        </authorList>
    </citation>
    <scope>NUCLEOTIDE SEQUENCE [LARGE SCALE GENOMIC DNA]</scope>
</reference>
<sequence>MHLLSGSQHKLKNEKLGDVVNLLVYSGFRLFKSIAIGSSSERPFNAVIFSIGGSGGKWDVWPISIHGVGAKYRIGYSWLALWLWICAPVEGGRWRVCSLAAECGEGILMATARVRLMVRADGLFIVPIIDRVTVPRWRTSSSYAPTCGFQSGDRESRKDSHCAKPMVQQHSRLDVAWRIFESAVERKSMRLESFLWVP</sequence>
<evidence type="ECO:0000313" key="1">
    <source>
        <dbReference type="EnsemblPlants" id="cds.evm.model.02.828"/>
    </source>
</evidence>
<keyword evidence="2" id="KW-1185">Reference proteome</keyword>
<dbReference type="EMBL" id="UZAU01000136">
    <property type="status" value="NOT_ANNOTATED_CDS"/>
    <property type="molecule type" value="Genomic_DNA"/>
</dbReference>
<proteinExistence type="predicted"/>
<evidence type="ECO:0000313" key="2">
    <source>
        <dbReference type="Proteomes" id="UP000596661"/>
    </source>
</evidence>
<dbReference type="Proteomes" id="UP000596661">
    <property type="component" value="Chromosome 2"/>
</dbReference>
<dbReference type="EnsemblPlants" id="evm.model.02.828">
    <property type="protein sequence ID" value="cds.evm.model.02.828"/>
    <property type="gene ID" value="evm.TU.02.828"/>
</dbReference>
<name>A0A803P2T6_CANSA</name>
<reference evidence="1" key="2">
    <citation type="submission" date="2021-03" db="UniProtKB">
        <authorList>
            <consortium name="EnsemblPlants"/>
        </authorList>
    </citation>
    <scope>IDENTIFICATION</scope>
</reference>
<organism evidence="1 2">
    <name type="scientific">Cannabis sativa</name>
    <name type="common">Hemp</name>
    <name type="synonym">Marijuana</name>
    <dbReference type="NCBI Taxonomy" id="3483"/>
    <lineage>
        <taxon>Eukaryota</taxon>
        <taxon>Viridiplantae</taxon>
        <taxon>Streptophyta</taxon>
        <taxon>Embryophyta</taxon>
        <taxon>Tracheophyta</taxon>
        <taxon>Spermatophyta</taxon>
        <taxon>Magnoliopsida</taxon>
        <taxon>eudicotyledons</taxon>
        <taxon>Gunneridae</taxon>
        <taxon>Pentapetalae</taxon>
        <taxon>rosids</taxon>
        <taxon>fabids</taxon>
        <taxon>Rosales</taxon>
        <taxon>Cannabaceae</taxon>
        <taxon>Cannabis</taxon>
    </lineage>
</organism>